<feature type="binding site" evidence="4">
    <location>
        <position position="61"/>
    </location>
    <ligand>
        <name>Zn(2+)</name>
        <dbReference type="ChEBI" id="CHEBI:29105"/>
        <label>1</label>
        <note>catalytic</note>
    </ligand>
</feature>
<comment type="cofactor">
    <cofactor evidence="1 4">
        <name>Zn(2+)</name>
        <dbReference type="ChEBI" id="CHEBI:29105"/>
    </cofactor>
    <text evidence="1 4">Binds 2 Zn(2+) ions per subunit.</text>
</comment>
<dbReference type="GO" id="GO:0005737">
    <property type="term" value="C:cytoplasm"/>
    <property type="evidence" value="ECO:0007669"/>
    <property type="project" value="UniProtKB-SubCell"/>
</dbReference>
<evidence type="ECO:0000256" key="2">
    <source>
        <dbReference type="PIRSR" id="PIRSR001238-1"/>
    </source>
</evidence>
<dbReference type="PANTHER" id="PTHR11647">
    <property type="entry name" value="HYDRANTOINASE/DIHYDROPYRIMIDINASE FAMILY MEMBER"/>
    <property type="match status" value="1"/>
</dbReference>
<dbReference type="GO" id="GO:0006508">
    <property type="term" value="P:proteolysis"/>
    <property type="evidence" value="ECO:0007669"/>
    <property type="project" value="UniProtKB-KW"/>
</dbReference>
<keyword evidence="1" id="KW-0645">Protease</keyword>
<evidence type="ECO:0000256" key="4">
    <source>
        <dbReference type="PIRSR" id="PIRSR001238-3"/>
    </source>
</evidence>
<dbReference type="Proteomes" id="UP000752012">
    <property type="component" value="Unassembled WGS sequence"/>
</dbReference>
<dbReference type="EMBL" id="JAATHJ010000027">
    <property type="protein sequence ID" value="NJP38675.1"/>
    <property type="molecule type" value="Genomic_DNA"/>
</dbReference>
<feature type="binding site" evidence="3">
    <location>
        <position position="289"/>
    </location>
    <ligand>
        <name>substrate</name>
    </ligand>
</feature>
<keyword evidence="1 4" id="KW-0862">Zinc</keyword>
<dbReference type="InterPro" id="IPR032466">
    <property type="entry name" value="Metal_Hydrolase"/>
</dbReference>
<sequence length="388" mass="40972">MFTLIKGASVYAPEPLGEKDVLVAAGKIAAIADSLEAPSAGETAVIEAKGQALIPGLIDSHVHIIGGGGEGGYHTRTPELKLSDAVKAGITMIVGVIGTDGATRTMAELIAKARALETEGISCYCHVGNYHVPVRTITGKIEDDMMLIDRIIGVGEVAISDHRSSQPTTDELAKVASQARIGGMLSGKAGIVNVHIGGGESRLDPLLAVVDSTDLPITSFCPTHVNRTEKLFQAGLAFAERGGVIDFTTSTIPQFLDDGEVNAPKALRRALEAGTDDRKITMTSDGQGSLPEFNEAGELTGLTVADVGSLQRALTEAIVTEGVAPEQAIRTVTENPASVLKLRDKGRIEVGRDADMLLMNEDWEPETVLARGRIMMQERKVLVKGTFE</sequence>
<evidence type="ECO:0000313" key="6">
    <source>
        <dbReference type="EMBL" id="NJP38675.1"/>
    </source>
</evidence>
<reference evidence="6 7" key="1">
    <citation type="submission" date="2020-03" db="EMBL/GenBank/DDBJ databases">
        <title>Assessment of the enzymatic potential of alkaline-tolerant lipase obtained from Bacillus luteus H11 (technogenic soil) for the bioremediation of saline soils contaminated with petroleum substances.</title>
        <authorList>
            <person name="Kalwasinska A."/>
        </authorList>
    </citation>
    <scope>NUCLEOTIDE SEQUENCE [LARGE SCALE GENOMIC DNA]</scope>
    <source>
        <strain evidence="6 7">H11</strain>
    </source>
</reference>
<comment type="similarity">
    <text evidence="1">Belongs to the peptidase M38 family.</text>
</comment>
<name>A0A969PQQ7_9BACI</name>
<dbReference type="PANTHER" id="PTHR11647:SF1">
    <property type="entry name" value="COLLAPSIN RESPONSE MEDIATOR PROTEIN"/>
    <property type="match status" value="1"/>
</dbReference>
<dbReference type="EC" id="3.4.19.-" evidence="1"/>
<dbReference type="GO" id="GO:0016810">
    <property type="term" value="F:hydrolase activity, acting on carbon-nitrogen (but not peptide) bonds"/>
    <property type="evidence" value="ECO:0007669"/>
    <property type="project" value="InterPro"/>
</dbReference>
<dbReference type="InterPro" id="IPR050378">
    <property type="entry name" value="Metallo-dep_Hydrolases_sf"/>
</dbReference>
<protein>
    <recommendedName>
        <fullName evidence="1">Isoaspartyl dipeptidase</fullName>
        <ecNumber evidence="1">3.4.19.-</ecNumber>
    </recommendedName>
</protein>
<comment type="caution">
    <text evidence="6">The sequence shown here is derived from an EMBL/GenBank/DDBJ whole genome shotgun (WGS) entry which is preliminary data.</text>
</comment>
<dbReference type="InterPro" id="IPR011059">
    <property type="entry name" value="Metal-dep_hydrolase_composite"/>
</dbReference>
<dbReference type="GO" id="GO:0008798">
    <property type="term" value="F:beta-aspartyl-peptidase activity"/>
    <property type="evidence" value="ECO:0007669"/>
    <property type="project" value="InterPro"/>
</dbReference>
<keyword evidence="1 6" id="KW-0378">Hydrolase</keyword>
<dbReference type="GO" id="GO:0008237">
    <property type="term" value="F:metallopeptidase activity"/>
    <property type="evidence" value="ECO:0007669"/>
    <property type="project" value="UniProtKB-KW"/>
</dbReference>
<feature type="active site" description="Proton acceptor" evidence="2">
    <location>
        <position position="285"/>
    </location>
</feature>
<keyword evidence="7" id="KW-1185">Reference proteome</keyword>
<evidence type="ECO:0000313" key="7">
    <source>
        <dbReference type="Proteomes" id="UP000752012"/>
    </source>
</evidence>
<dbReference type="InterPro" id="IPR010229">
    <property type="entry name" value="Pept_M38_dipep"/>
</dbReference>
<dbReference type="Pfam" id="PF01979">
    <property type="entry name" value="Amidohydro_1"/>
    <property type="match status" value="1"/>
</dbReference>
<dbReference type="SUPFAM" id="SSF51556">
    <property type="entry name" value="Metallo-dependent hydrolases"/>
    <property type="match status" value="1"/>
</dbReference>
<feature type="binding site" evidence="4">
    <location>
        <position position="195"/>
    </location>
    <ligand>
        <name>Zn(2+)</name>
        <dbReference type="ChEBI" id="CHEBI:29105"/>
        <label>2</label>
        <note>catalytic</note>
    </ligand>
</feature>
<proteinExistence type="inferred from homology"/>
<organism evidence="6 7">
    <name type="scientific">Alkalicoccus luteus</name>
    <dbReference type="NCBI Taxonomy" id="1237094"/>
    <lineage>
        <taxon>Bacteria</taxon>
        <taxon>Bacillati</taxon>
        <taxon>Bacillota</taxon>
        <taxon>Bacilli</taxon>
        <taxon>Bacillales</taxon>
        <taxon>Bacillaceae</taxon>
        <taxon>Alkalicoccus</taxon>
    </lineage>
</organism>
<gene>
    <name evidence="6" type="ORF">HCN83_13935</name>
</gene>
<dbReference type="NCBIfam" id="TIGR01975">
    <property type="entry name" value="isoAsp_dipep"/>
    <property type="match status" value="1"/>
</dbReference>
<feature type="binding site" evidence="3">
    <location>
        <begin position="68"/>
        <end position="70"/>
    </location>
    <ligand>
        <name>substrate</name>
    </ligand>
</feature>
<dbReference type="Gene3D" id="2.30.40.10">
    <property type="entry name" value="Urease, subunit C, domain 1"/>
    <property type="match status" value="1"/>
</dbReference>
<dbReference type="GO" id="GO:0046872">
    <property type="term" value="F:metal ion binding"/>
    <property type="evidence" value="ECO:0007669"/>
    <property type="project" value="UniProtKB-KW"/>
</dbReference>
<feature type="binding site" evidence="4">
    <location>
        <position position="224"/>
    </location>
    <ligand>
        <name>Zn(2+)</name>
        <dbReference type="ChEBI" id="CHEBI:29105"/>
        <label>2</label>
        <note>catalytic</note>
    </ligand>
</feature>
<evidence type="ECO:0000256" key="1">
    <source>
        <dbReference type="PIRNR" id="PIRNR001238"/>
    </source>
</evidence>
<comment type="subcellular location">
    <subcellularLocation>
        <location evidence="1">Cytoplasm</location>
    </subcellularLocation>
</comment>
<dbReference type="InterPro" id="IPR006680">
    <property type="entry name" value="Amidohydro-rel"/>
</dbReference>
<feature type="binding site" evidence="3">
    <location>
        <position position="99"/>
    </location>
    <ligand>
        <name>substrate</name>
    </ligand>
</feature>
<accession>A0A969PQQ7</accession>
<dbReference type="SUPFAM" id="SSF51338">
    <property type="entry name" value="Composite domain of metallo-dependent hydrolases"/>
    <property type="match status" value="1"/>
</dbReference>
<keyword evidence="1 4" id="KW-0479">Metal-binding</keyword>
<feature type="binding site" evidence="3">
    <location>
        <position position="163"/>
    </location>
    <ligand>
        <name>substrate</name>
    </ligand>
</feature>
<feature type="binding site" evidence="3">
    <location>
        <position position="227"/>
    </location>
    <ligand>
        <name>substrate</name>
    </ligand>
</feature>
<feature type="binding site" evidence="4">
    <location>
        <position position="63"/>
    </location>
    <ligand>
        <name>Zn(2+)</name>
        <dbReference type="ChEBI" id="CHEBI:29105"/>
        <label>1</label>
        <note>catalytic</note>
    </ligand>
</feature>
<comment type="PTM">
    <text evidence="1">Carboxylation allows a single lysine to coordinate two zinc ions.</text>
</comment>
<feature type="binding site" evidence="3">
    <location>
        <position position="130"/>
    </location>
    <ligand>
        <name>substrate</name>
    </ligand>
</feature>
<dbReference type="Gene3D" id="3.20.20.140">
    <property type="entry name" value="Metal-dependent hydrolases"/>
    <property type="match status" value="1"/>
</dbReference>
<evidence type="ECO:0000256" key="3">
    <source>
        <dbReference type="PIRSR" id="PIRSR001238-2"/>
    </source>
</evidence>
<dbReference type="RefSeq" id="WP_168008397.1">
    <property type="nucleotide sequence ID" value="NZ_JAATHJ010000027.1"/>
</dbReference>
<feature type="binding site" evidence="4">
    <location>
        <position position="285"/>
    </location>
    <ligand>
        <name>Zn(2+)</name>
        <dbReference type="ChEBI" id="CHEBI:29105"/>
        <label>1</label>
        <note>catalytic</note>
    </ligand>
</feature>
<keyword evidence="1" id="KW-0482">Metalloprotease</keyword>
<evidence type="ECO:0000259" key="5">
    <source>
        <dbReference type="Pfam" id="PF01979"/>
    </source>
</evidence>
<feature type="domain" description="Amidohydrolase-related" evidence="5">
    <location>
        <begin position="53"/>
        <end position="374"/>
    </location>
</feature>
<dbReference type="AlphaFoldDB" id="A0A969PQQ7"/>
<dbReference type="PIRSF" id="PIRSF001238">
    <property type="entry name" value="IadA"/>
    <property type="match status" value="1"/>
</dbReference>
<comment type="function">
    <text evidence="1">Catalyzes the hydrolytic cleavage of a subset of L-isoaspartyl (L-beta-aspartyl) dipeptides. Used to degrade proteins damaged by L-isoaspartyl residues formation.</text>
</comment>